<accession>A0A9P7HCM0</accession>
<evidence type="ECO:0000256" key="1">
    <source>
        <dbReference type="SAM" id="MobiDB-lite"/>
    </source>
</evidence>
<reference evidence="2" key="1">
    <citation type="journal article" date="2020" name="bioRxiv">
        <title>Historical genomics reveals the evolutionary mechanisms behind multiple outbreaks of the host-specific coffee wilt pathogen Fusarium xylarioides.</title>
        <authorList>
            <person name="Peck D."/>
            <person name="Nowell R.W."/>
            <person name="Flood J."/>
            <person name="Ryan M.J."/>
            <person name="Barraclough T.G."/>
        </authorList>
    </citation>
    <scope>NUCLEOTIDE SEQUENCE</scope>
    <source>
        <strain evidence="2">IMI 127659i</strain>
    </source>
</reference>
<dbReference type="AlphaFoldDB" id="A0A9P7HCM0"/>
<dbReference type="Proteomes" id="UP000750502">
    <property type="component" value="Unassembled WGS sequence"/>
</dbReference>
<feature type="compositionally biased region" description="Basic and acidic residues" evidence="1">
    <location>
        <begin position="133"/>
        <end position="194"/>
    </location>
</feature>
<gene>
    <name evidence="2" type="ORF">H9Q72_014002</name>
</gene>
<keyword evidence="3" id="KW-1185">Reference proteome</keyword>
<feature type="compositionally biased region" description="Polar residues" evidence="1">
    <location>
        <begin position="8"/>
        <end position="25"/>
    </location>
</feature>
<feature type="compositionally biased region" description="Basic and acidic residues" evidence="1">
    <location>
        <begin position="106"/>
        <end position="124"/>
    </location>
</feature>
<reference evidence="2" key="2">
    <citation type="submission" date="2020-10" db="EMBL/GenBank/DDBJ databases">
        <authorList>
            <person name="Peck L.D."/>
            <person name="Nowell R.W."/>
            <person name="Flood J."/>
            <person name="Ryan M.J."/>
            <person name="Barraclough T.G."/>
        </authorList>
    </citation>
    <scope>NUCLEOTIDE SEQUENCE</scope>
    <source>
        <strain evidence="2">IMI 127659i</strain>
    </source>
</reference>
<protein>
    <submittedName>
        <fullName evidence="2">Uncharacterized protein</fullName>
    </submittedName>
</protein>
<proteinExistence type="predicted"/>
<sequence>MPEHNPHDSNPSENFTTGNASQSLDANAAYDMVVYEPQQEPNDVPPQAAAENTPQFIPQDMPENVQMNDQSRPGKGKFRERLSQEQVYGNDVPLGDEIGRQTGSRVHFEENSSTGRSRDKESRRMGSHGGGSHRGESHKSESHRGEPRRTDDRDKKSHNKDSHRSGSDRKDSHRSESRRSDPSKRDSQKSSKKGDFHKKKTKDATPEYGRISFRKTVTHYVQQTPYVRNPVETKKRGN</sequence>
<comment type="caution">
    <text evidence="2">The sequence shown here is derived from an EMBL/GenBank/DDBJ whole genome shotgun (WGS) entry which is preliminary data.</text>
</comment>
<evidence type="ECO:0000313" key="2">
    <source>
        <dbReference type="EMBL" id="KAG5757854.1"/>
    </source>
</evidence>
<dbReference type="OrthoDB" id="5091633at2759"/>
<feature type="region of interest" description="Disordered" evidence="1">
    <location>
        <begin position="1"/>
        <end position="212"/>
    </location>
</feature>
<name>A0A9P7HCM0_9HYPO</name>
<evidence type="ECO:0000313" key="3">
    <source>
        <dbReference type="Proteomes" id="UP000750502"/>
    </source>
</evidence>
<dbReference type="EMBL" id="JADFTT010000968">
    <property type="protein sequence ID" value="KAG5757854.1"/>
    <property type="molecule type" value="Genomic_DNA"/>
</dbReference>
<organism evidence="2 3">
    <name type="scientific">Fusarium xylarioides</name>
    <dbReference type="NCBI Taxonomy" id="221167"/>
    <lineage>
        <taxon>Eukaryota</taxon>
        <taxon>Fungi</taxon>
        <taxon>Dikarya</taxon>
        <taxon>Ascomycota</taxon>
        <taxon>Pezizomycotina</taxon>
        <taxon>Sordariomycetes</taxon>
        <taxon>Hypocreomycetidae</taxon>
        <taxon>Hypocreales</taxon>
        <taxon>Nectriaceae</taxon>
        <taxon>Fusarium</taxon>
        <taxon>Fusarium fujikuroi species complex</taxon>
    </lineage>
</organism>